<organism evidence="2 3">
    <name type="scientific">Pseudomonas savastanoi</name>
    <name type="common">Pseudomonas syringae pv. savastanoi</name>
    <dbReference type="NCBI Taxonomy" id="29438"/>
    <lineage>
        <taxon>Bacteria</taxon>
        <taxon>Pseudomonadati</taxon>
        <taxon>Pseudomonadota</taxon>
        <taxon>Gammaproteobacteria</taxon>
        <taxon>Pseudomonadales</taxon>
        <taxon>Pseudomonadaceae</taxon>
        <taxon>Pseudomonas</taxon>
    </lineage>
</organism>
<proteinExistence type="predicted"/>
<dbReference type="Proteomes" id="UP000270499">
    <property type="component" value="Unassembled WGS sequence"/>
</dbReference>
<sequence length="121" mass="13715">MTWPDAYCAGIAKRLKVSFRPQPEPTPRRRHEHGLSRLGKPPPCLEVVPRNYSYKGDGTDSTLNATLHVGEFQQIARIFPRRLGTVGRCEATKISFLSIRVKMSNACLLMRIKFFDKEASP</sequence>
<dbReference type="EMBL" id="RBSW01000309">
    <property type="protein sequence ID" value="RMS75237.1"/>
    <property type="molecule type" value="Genomic_DNA"/>
</dbReference>
<accession>A0A3M5FMT3</accession>
<reference evidence="2 3" key="1">
    <citation type="submission" date="2018-08" db="EMBL/GenBank/DDBJ databases">
        <title>Recombination of ecologically and evolutionarily significant loci maintains genetic cohesion in the Pseudomonas syringae species complex.</title>
        <authorList>
            <person name="Dillon M."/>
            <person name="Thakur S."/>
            <person name="Almeida R.N.D."/>
            <person name="Weir B.S."/>
            <person name="Guttman D.S."/>
        </authorList>
    </citation>
    <scope>NUCLEOTIDE SEQUENCE [LARGE SCALE GENOMIC DNA]</scope>
    <source>
        <strain evidence="2 3">ICMP 9421</strain>
    </source>
</reference>
<dbReference type="AlphaFoldDB" id="A0A3M5FMT3"/>
<comment type="caution">
    <text evidence="2">The sequence shown here is derived from an EMBL/GenBank/DDBJ whole genome shotgun (WGS) entry which is preliminary data.</text>
</comment>
<name>A0A3M5FMT3_PSESS</name>
<gene>
    <name evidence="2" type="ORF">ALP59_200057</name>
</gene>
<evidence type="ECO:0000256" key="1">
    <source>
        <dbReference type="SAM" id="MobiDB-lite"/>
    </source>
</evidence>
<evidence type="ECO:0000313" key="2">
    <source>
        <dbReference type="EMBL" id="RMS75237.1"/>
    </source>
</evidence>
<protein>
    <submittedName>
        <fullName evidence="2">Uncharacterized protein</fullName>
    </submittedName>
</protein>
<evidence type="ECO:0000313" key="3">
    <source>
        <dbReference type="Proteomes" id="UP000270499"/>
    </source>
</evidence>
<feature type="region of interest" description="Disordered" evidence="1">
    <location>
        <begin position="19"/>
        <end position="42"/>
    </location>
</feature>